<sequence length="76" mass="8388">MCLQKKRQAREREKEKASQGTRHAPAFQFRVWPGIDASTSLIEPALARGSSFSVLTTKALFAPHEAALAAARHAER</sequence>
<name>A0A0F2M6W3_SPOSC</name>
<accession>A0A0F2M6W3</accession>
<dbReference type="GeneID" id="27672449"/>
<dbReference type="EMBL" id="AXCR01000007">
    <property type="protein sequence ID" value="KJR84545.1"/>
    <property type="molecule type" value="Genomic_DNA"/>
</dbReference>
<protein>
    <submittedName>
        <fullName evidence="2">Uncharacterized protein</fullName>
    </submittedName>
</protein>
<evidence type="ECO:0000313" key="2">
    <source>
        <dbReference type="EMBL" id="KJR84545.1"/>
    </source>
</evidence>
<organism evidence="2 3">
    <name type="scientific">Sporothrix schenckii 1099-18</name>
    <dbReference type="NCBI Taxonomy" id="1397361"/>
    <lineage>
        <taxon>Eukaryota</taxon>
        <taxon>Fungi</taxon>
        <taxon>Dikarya</taxon>
        <taxon>Ascomycota</taxon>
        <taxon>Pezizomycotina</taxon>
        <taxon>Sordariomycetes</taxon>
        <taxon>Sordariomycetidae</taxon>
        <taxon>Ophiostomatales</taxon>
        <taxon>Ophiostomataceae</taxon>
        <taxon>Sporothrix</taxon>
    </lineage>
</organism>
<reference evidence="2 3" key="1">
    <citation type="journal article" date="2014" name="BMC Genomics">
        <title>Comparative genomics of the major fungal agents of human and animal Sporotrichosis: Sporothrix schenckii and Sporothrix brasiliensis.</title>
        <authorList>
            <person name="Teixeira M.M."/>
            <person name="de Almeida L.G."/>
            <person name="Kubitschek-Barreira P."/>
            <person name="Alves F.L."/>
            <person name="Kioshima E.S."/>
            <person name="Abadio A.K."/>
            <person name="Fernandes L."/>
            <person name="Derengowski L.S."/>
            <person name="Ferreira K.S."/>
            <person name="Souza R.C."/>
            <person name="Ruiz J.C."/>
            <person name="de Andrade N.C."/>
            <person name="Paes H.C."/>
            <person name="Nicola A.M."/>
            <person name="Albuquerque P."/>
            <person name="Gerber A.L."/>
            <person name="Martins V.P."/>
            <person name="Peconick L.D."/>
            <person name="Neto A.V."/>
            <person name="Chaucanez C.B."/>
            <person name="Silva P.A."/>
            <person name="Cunha O.L."/>
            <person name="de Oliveira F.F."/>
            <person name="dos Santos T.C."/>
            <person name="Barros A.L."/>
            <person name="Soares M.A."/>
            <person name="de Oliveira L.M."/>
            <person name="Marini M.M."/>
            <person name="Villalobos-Duno H."/>
            <person name="Cunha M.M."/>
            <person name="de Hoog S."/>
            <person name="da Silveira J.F."/>
            <person name="Henrissat B."/>
            <person name="Nino-Vega G.A."/>
            <person name="Cisalpino P.S."/>
            <person name="Mora-Montes H.M."/>
            <person name="Almeida S.R."/>
            <person name="Stajich J.E."/>
            <person name="Lopes-Bezerra L.M."/>
            <person name="Vasconcelos A.T."/>
            <person name="Felipe M.S."/>
        </authorList>
    </citation>
    <scope>NUCLEOTIDE SEQUENCE [LARGE SCALE GENOMIC DNA]</scope>
    <source>
        <strain evidence="2 3">1099-18</strain>
    </source>
</reference>
<dbReference type="AlphaFoldDB" id="A0A0F2M6W3"/>
<dbReference type="RefSeq" id="XP_016587221.1">
    <property type="nucleotide sequence ID" value="XM_016737172.1"/>
</dbReference>
<dbReference type="VEuPathDB" id="FungiDB:SPSK_10942"/>
<reference evidence="2 3" key="2">
    <citation type="journal article" date="2015" name="Eukaryot. Cell">
        <title>Asexual propagation of a virulent clone complex in a human and feline outbreak of sporotrichosis.</title>
        <authorList>
            <person name="Teixeira Mde M."/>
            <person name="Rodrigues A.M."/>
            <person name="Tsui C.K."/>
            <person name="de Almeida L.G."/>
            <person name="Van Diepeningen A.D."/>
            <person name="van den Ende B.G."/>
            <person name="Fernandes G.F."/>
            <person name="Kano R."/>
            <person name="Hamelin R.C."/>
            <person name="Lopes-Bezerra L.M."/>
            <person name="Vasconcelos A.T."/>
            <person name="de Hoog S."/>
            <person name="de Camargo Z.P."/>
            <person name="Felipe M.S."/>
        </authorList>
    </citation>
    <scope>NUCLEOTIDE SEQUENCE [LARGE SCALE GENOMIC DNA]</scope>
    <source>
        <strain evidence="2 3">1099-18</strain>
    </source>
</reference>
<comment type="caution">
    <text evidence="2">The sequence shown here is derived from an EMBL/GenBank/DDBJ whole genome shotgun (WGS) entry which is preliminary data.</text>
</comment>
<dbReference type="Proteomes" id="UP000033710">
    <property type="component" value="Unassembled WGS sequence"/>
</dbReference>
<dbReference type="KEGG" id="ssck:SPSK_10942"/>
<evidence type="ECO:0000313" key="3">
    <source>
        <dbReference type="Proteomes" id="UP000033710"/>
    </source>
</evidence>
<proteinExistence type="predicted"/>
<evidence type="ECO:0000256" key="1">
    <source>
        <dbReference type="SAM" id="MobiDB-lite"/>
    </source>
</evidence>
<feature type="region of interest" description="Disordered" evidence="1">
    <location>
        <begin position="1"/>
        <end position="22"/>
    </location>
</feature>
<gene>
    <name evidence="2" type="ORF">SPSK_10942</name>
</gene>